<proteinExistence type="predicted"/>
<dbReference type="AlphaFoldDB" id="A0A379DFC6"/>
<organism evidence="1 2">
    <name type="scientific">Porphyromonas macacae</name>
    <dbReference type="NCBI Taxonomy" id="28115"/>
    <lineage>
        <taxon>Bacteria</taxon>
        <taxon>Pseudomonadati</taxon>
        <taxon>Bacteroidota</taxon>
        <taxon>Bacteroidia</taxon>
        <taxon>Bacteroidales</taxon>
        <taxon>Porphyromonadaceae</taxon>
        <taxon>Porphyromonas</taxon>
    </lineage>
</organism>
<dbReference type="EMBL" id="UGTI01000001">
    <property type="protein sequence ID" value="SUB77100.1"/>
    <property type="molecule type" value="Genomic_DNA"/>
</dbReference>
<gene>
    <name evidence="1" type="ORF">NCTC13100_00214</name>
</gene>
<dbReference type="Proteomes" id="UP000254263">
    <property type="component" value="Unassembled WGS sequence"/>
</dbReference>
<dbReference type="RefSeq" id="WP_238319937.1">
    <property type="nucleotide sequence ID" value="NZ_UGTI01000001.1"/>
</dbReference>
<sequence>MICKECYSDRNRITPLLNPSDCLENHTQYICGTCGRCICIEHDPKRGLQRWNFPFKSLEIAKLYLRTADYTNRKPCGIYEIKDGKGKSTYKIFADEEDLELYLRRNKGKRCDGMSPLFRMEEYREFTDTQVRRLTANEIRQYLSER</sequence>
<protein>
    <submittedName>
        <fullName evidence="1">Uncharacterized protein</fullName>
    </submittedName>
</protein>
<evidence type="ECO:0000313" key="1">
    <source>
        <dbReference type="EMBL" id="SUB77100.1"/>
    </source>
</evidence>
<accession>A0A379DFC6</accession>
<name>A0A379DFC6_9PORP</name>
<evidence type="ECO:0000313" key="2">
    <source>
        <dbReference type="Proteomes" id="UP000254263"/>
    </source>
</evidence>
<reference evidence="1 2" key="1">
    <citation type="submission" date="2018-06" db="EMBL/GenBank/DDBJ databases">
        <authorList>
            <consortium name="Pathogen Informatics"/>
            <person name="Doyle S."/>
        </authorList>
    </citation>
    <scope>NUCLEOTIDE SEQUENCE [LARGE SCALE GENOMIC DNA]</scope>
    <source>
        <strain evidence="1 2">NCTC13100</strain>
    </source>
</reference>